<feature type="transmembrane region" description="Helical" evidence="7">
    <location>
        <begin position="327"/>
        <end position="345"/>
    </location>
</feature>
<feature type="transmembrane region" description="Helical" evidence="7">
    <location>
        <begin position="103"/>
        <end position="124"/>
    </location>
</feature>
<evidence type="ECO:0000256" key="3">
    <source>
        <dbReference type="ARBA" id="ARBA00022475"/>
    </source>
</evidence>
<comment type="subcellular location">
    <subcellularLocation>
        <location evidence="1">Cell membrane</location>
        <topology evidence="1">Multi-pass membrane protein</topology>
    </subcellularLocation>
</comment>
<dbReference type="SUPFAM" id="SSF103473">
    <property type="entry name" value="MFS general substrate transporter"/>
    <property type="match status" value="1"/>
</dbReference>
<evidence type="ECO:0000256" key="4">
    <source>
        <dbReference type="ARBA" id="ARBA00022692"/>
    </source>
</evidence>
<dbReference type="PANTHER" id="PTHR42718:SF46">
    <property type="entry name" value="BLR6921 PROTEIN"/>
    <property type="match status" value="1"/>
</dbReference>
<dbReference type="PANTHER" id="PTHR42718">
    <property type="entry name" value="MAJOR FACILITATOR SUPERFAMILY MULTIDRUG TRANSPORTER MFSC"/>
    <property type="match status" value="1"/>
</dbReference>
<dbReference type="EMBL" id="SODU01000001">
    <property type="protein sequence ID" value="TDW95541.1"/>
    <property type="molecule type" value="Genomic_DNA"/>
</dbReference>
<name>A0ABY2FQX0_9ACTN</name>
<dbReference type="InterPro" id="IPR020846">
    <property type="entry name" value="MFS_dom"/>
</dbReference>
<evidence type="ECO:0000259" key="8">
    <source>
        <dbReference type="PROSITE" id="PS50850"/>
    </source>
</evidence>
<feature type="transmembrane region" description="Helical" evidence="7">
    <location>
        <begin position="221"/>
        <end position="241"/>
    </location>
</feature>
<keyword evidence="3" id="KW-1003">Cell membrane</keyword>
<evidence type="ECO:0000256" key="5">
    <source>
        <dbReference type="ARBA" id="ARBA00022989"/>
    </source>
</evidence>
<feature type="transmembrane region" description="Helical" evidence="7">
    <location>
        <begin position="261"/>
        <end position="285"/>
    </location>
</feature>
<evidence type="ECO:0000313" key="10">
    <source>
        <dbReference type="Proteomes" id="UP000295060"/>
    </source>
</evidence>
<evidence type="ECO:0000256" key="1">
    <source>
        <dbReference type="ARBA" id="ARBA00004651"/>
    </source>
</evidence>
<feature type="transmembrane region" description="Helical" evidence="7">
    <location>
        <begin position="74"/>
        <end position="97"/>
    </location>
</feature>
<feature type="transmembrane region" description="Helical" evidence="7">
    <location>
        <begin position="165"/>
        <end position="184"/>
    </location>
</feature>
<dbReference type="Pfam" id="PF07690">
    <property type="entry name" value="MFS_1"/>
    <property type="match status" value="1"/>
</dbReference>
<feature type="domain" description="Major facilitator superfamily (MFS) profile" evidence="8">
    <location>
        <begin position="8"/>
        <end position="457"/>
    </location>
</feature>
<dbReference type="Gene3D" id="1.20.1720.10">
    <property type="entry name" value="Multidrug resistance protein D"/>
    <property type="match status" value="1"/>
</dbReference>
<feature type="transmembrane region" description="Helical" evidence="7">
    <location>
        <begin position="351"/>
        <end position="375"/>
    </location>
</feature>
<dbReference type="RefSeq" id="WP_134129077.1">
    <property type="nucleotide sequence ID" value="NZ_SODU01000001.1"/>
</dbReference>
<keyword evidence="4 7" id="KW-0812">Transmembrane</keyword>
<dbReference type="InterPro" id="IPR011701">
    <property type="entry name" value="MFS"/>
</dbReference>
<evidence type="ECO:0000256" key="7">
    <source>
        <dbReference type="SAM" id="Phobius"/>
    </source>
</evidence>
<dbReference type="Gene3D" id="1.20.1250.20">
    <property type="entry name" value="MFS general substrate transporter like domains"/>
    <property type="match status" value="1"/>
</dbReference>
<comment type="caution">
    <text evidence="9">The sequence shown here is derived from an EMBL/GenBank/DDBJ whole genome shotgun (WGS) entry which is preliminary data.</text>
</comment>
<reference evidence="9 10" key="1">
    <citation type="submission" date="2019-03" db="EMBL/GenBank/DDBJ databases">
        <title>Genomic Encyclopedia of Type Strains, Phase III (KMG-III): the genomes of soil and plant-associated and newly described type strains.</title>
        <authorList>
            <person name="Whitman W."/>
        </authorList>
    </citation>
    <scope>NUCLEOTIDE SEQUENCE [LARGE SCALE GENOMIC DNA]</scope>
    <source>
        <strain evidence="9 10">VKMAc-2574</strain>
    </source>
</reference>
<dbReference type="PROSITE" id="PS50850">
    <property type="entry name" value="MFS"/>
    <property type="match status" value="1"/>
</dbReference>
<evidence type="ECO:0000313" key="9">
    <source>
        <dbReference type="EMBL" id="TDW95541.1"/>
    </source>
</evidence>
<gene>
    <name evidence="9" type="ORF">EV137_2884</name>
</gene>
<feature type="transmembrane region" description="Helical" evidence="7">
    <location>
        <begin position="387"/>
        <end position="411"/>
    </location>
</feature>
<keyword evidence="5 7" id="KW-1133">Transmembrane helix</keyword>
<keyword evidence="2" id="KW-0813">Transport</keyword>
<feature type="transmembrane region" description="Helical" evidence="7">
    <location>
        <begin position="196"/>
        <end position="215"/>
    </location>
</feature>
<feature type="transmembrane region" description="Helical" evidence="7">
    <location>
        <begin position="136"/>
        <end position="159"/>
    </location>
</feature>
<protein>
    <submittedName>
        <fullName evidence="9">MFS family arabinose efflux permease</fullName>
    </submittedName>
</protein>
<feature type="transmembrane region" description="Helical" evidence="7">
    <location>
        <begin position="297"/>
        <end position="315"/>
    </location>
</feature>
<evidence type="ECO:0000256" key="6">
    <source>
        <dbReference type="ARBA" id="ARBA00023136"/>
    </source>
</evidence>
<keyword evidence="6 7" id="KW-0472">Membrane</keyword>
<keyword evidence="10" id="KW-1185">Reference proteome</keyword>
<evidence type="ECO:0000256" key="2">
    <source>
        <dbReference type="ARBA" id="ARBA00022448"/>
    </source>
</evidence>
<feature type="transmembrane region" description="Helical" evidence="7">
    <location>
        <begin position="431"/>
        <end position="450"/>
    </location>
</feature>
<dbReference type="InterPro" id="IPR005829">
    <property type="entry name" value="Sugar_transporter_CS"/>
</dbReference>
<dbReference type="Proteomes" id="UP000295060">
    <property type="component" value="Unassembled WGS sequence"/>
</dbReference>
<accession>A0ABY2FQX0</accession>
<dbReference type="InterPro" id="IPR036259">
    <property type="entry name" value="MFS_trans_sf"/>
</dbReference>
<organism evidence="9 10">
    <name type="scientific">Kribbella pratensis</name>
    <dbReference type="NCBI Taxonomy" id="2512112"/>
    <lineage>
        <taxon>Bacteria</taxon>
        <taxon>Bacillati</taxon>
        <taxon>Actinomycetota</taxon>
        <taxon>Actinomycetes</taxon>
        <taxon>Propionibacteriales</taxon>
        <taxon>Kribbellaceae</taxon>
        <taxon>Kribbella</taxon>
    </lineage>
</organism>
<dbReference type="CDD" id="cd17321">
    <property type="entry name" value="MFS_MMR_MDR_like"/>
    <property type="match status" value="1"/>
</dbReference>
<sequence length="460" mass="47254">MDRRKSAALALLSFAMLIVSLDQYIVVVALPEIGRELGYSAHTLQSVISAYAIASSGFLLFGGRAADVLGRRRMLMTGLALYGVASLAGGLATGPAWQLTARAVQGLGGALVFPSTLAIINTMFVEGRDRNRALGIWGGSGAAGLVIGVLLGGALTRLFGWEAVFFVNLPLVGVALLLAVPLLDGGRPEVRRLFDLPGALTATGAVTLLVFALVQGPALDWSILVGISVIAVVLLVAFVGIERRSPDPLVPPNLLRNRVLVVALVIAFLFMATFGSLLYFLSLYFQDVRGYDPLQTGLGFLLPTAVVVAGSTIAGQAVTRFGLRRTLLTALAVGAAGAVVLGLGLSADGSYVVLVPGLVLVSIGDGAVFTMMFIAAATGVPDRKQGVASGLVSTSSGIGASVGLAVLVLVANAHTSGLVGEELRLAAADGIRTTVFVIGAGIVLTLLFALRLRKPAAVCS</sequence>
<dbReference type="PROSITE" id="PS00216">
    <property type="entry name" value="SUGAR_TRANSPORT_1"/>
    <property type="match status" value="1"/>
</dbReference>
<proteinExistence type="predicted"/>
<feature type="transmembrane region" description="Helical" evidence="7">
    <location>
        <begin position="39"/>
        <end position="62"/>
    </location>
</feature>